<evidence type="ECO:0000313" key="3">
    <source>
        <dbReference type="Proteomes" id="UP000245624"/>
    </source>
</evidence>
<dbReference type="OrthoDB" id="2738903at2"/>
<feature type="coiled-coil region" evidence="1">
    <location>
        <begin position="58"/>
        <end position="85"/>
    </location>
</feature>
<dbReference type="RefSeq" id="WP_054859062.1">
    <property type="nucleotide sequence ID" value="NZ_QGTD01000008.1"/>
</dbReference>
<evidence type="ECO:0000256" key="1">
    <source>
        <dbReference type="SAM" id="Coils"/>
    </source>
</evidence>
<sequence length="98" mass="11876">MNNGNQEWMKQFFDQYVKDFTHHEGNRSFVFLENHTLQMVMTYLFMHLENQPITQKKEDISTEDFEQLERLLDEMIEESNMAHKEMITILQEKLNTSS</sequence>
<dbReference type="EMBL" id="QGTD01000008">
    <property type="protein sequence ID" value="PWU68231.1"/>
    <property type="molecule type" value="Genomic_DNA"/>
</dbReference>
<organism evidence="2 3">
    <name type="scientific">Gracilibacillus dipsosauri</name>
    <dbReference type="NCBI Taxonomy" id="178340"/>
    <lineage>
        <taxon>Bacteria</taxon>
        <taxon>Bacillati</taxon>
        <taxon>Bacillota</taxon>
        <taxon>Bacilli</taxon>
        <taxon>Bacillales</taxon>
        <taxon>Bacillaceae</taxon>
        <taxon>Gracilibacillus</taxon>
    </lineage>
</organism>
<evidence type="ECO:0000313" key="2">
    <source>
        <dbReference type="EMBL" id="PWU68231.1"/>
    </source>
</evidence>
<accession>A0A317KXI6</accession>
<name>A0A317KXI6_9BACI</name>
<comment type="caution">
    <text evidence="2">The sequence shown here is derived from an EMBL/GenBank/DDBJ whole genome shotgun (WGS) entry which is preliminary data.</text>
</comment>
<gene>
    <name evidence="2" type="ORF">DLJ74_07170</name>
</gene>
<reference evidence="2 3" key="1">
    <citation type="submission" date="2018-05" db="EMBL/GenBank/DDBJ databases">
        <title>Genomic analysis of Gracilibacillus dipsosauri DD1 reveals novel features of a salt-tolerant amylase.</title>
        <authorList>
            <person name="Deutch C.E."/>
            <person name="Yang S."/>
        </authorList>
    </citation>
    <scope>NUCLEOTIDE SEQUENCE [LARGE SCALE GENOMIC DNA]</scope>
    <source>
        <strain evidence="2 3">DD1</strain>
    </source>
</reference>
<protein>
    <submittedName>
        <fullName evidence="2">Uncharacterized protein</fullName>
    </submittedName>
</protein>
<dbReference type="Proteomes" id="UP000245624">
    <property type="component" value="Unassembled WGS sequence"/>
</dbReference>
<dbReference type="AlphaFoldDB" id="A0A317KXI6"/>
<keyword evidence="1" id="KW-0175">Coiled coil</keyword>
<proteinExistence type="predicted"/>
<keyword evidence="3" id="KW-1185">Reference proteome</keyword>